<dbReference type="PANTHER" id="PTHR15955:SF8">
    <property type="entry name" value="RWD DOMAIN-CONTAINING PROTEIN 2B-RELATED"/>
    <property type="match status" value="1"/>
</dbReference>
<feature type="domain" description="RWD" evidence="1">
    <location>
        <begin position="35"/>
        <end position="138"/>
    </location>
</feature>
<dbReference type="EMBL" id="GL945428">
    <property type="protein sequence ID" value="EGO31236.1"/>
    <property type="molecule type" value="Genomic_DNA"/>
</dbReference>
<evidence type="ECO:0000313" key="2">
    <source>
        <dbReference type="EMBL" id="EGO31236.1"/>
    </source>
</evidence>
<dbReference type="SUPFAM" id="SSF54495">
    <property type="entry name" value="UBC-like"/>
    <property type="match status" value="1"/>
</dbReference>
<dbReference type="HOGENOM" id="CLU_953298_0_0_1"/>
<dbReference type="AlphaFoldDB" id="F8NFJ2"/>
<dbReference type="InterPro" id="IPR017359">
    <property type="entry name" value="Phi-like"/>
</dbReference>
<proteinExistence type="predicted"/>
<accession>F8NFJ2</accession>
<dbReference type="InterPro" id="IPR016135">
    <property type="entry name" value="UBQ-conjugating_enzyme/RWD"/>
</dbReference>
<reference evidence="2" key="1">
    <citation type="submission" date="2011-04" db="EMBL/GenBank/DDBJ databases">
        <title>Evolution of plant cell wall degrading machinery underlies the functional diversity of forest fungi.</title>
        <authorList>
            <consortium name="US DOE Joint Genome Institute (JGI-PGF)"/>
            <person name="Eastwood D.C."/>
            <person name="Floudas D."/>
            <person name="Binder M."/>
            <person name="Majcherczyk A."/>
            <person name="Schneider P."/>
            <person name="Aerts A."/>
            <person name="Asiegbu F.O."/>
            <person name="Baker S.E."/>
            <person name="Barry K."/>
            <person name="Bendiksby M."/>
            <person name="Blumentritt M."/>
            <person name="Coutinho P.M."/>
            <person name="Cullen D."/>
            <person name="Cullen D."/>
            <person name="Gathman A."/>
            <person name="Goodell B."/>
            <person name="Henrissat B."/>
            <person name="Ihrmark K."/>
            <person name="Kauserud H."/>
            <person name="Kohler A."/>
            <person name="LaButti K."/>
            <person name="Lapidus A."/>
            <person name="Lavin J.L."/>
            <person name="Lee Y.-H."/>
            <person name="Lindquist E."/>
            <person name="Lilly W."/>
            <person name="Lucas S."/>
            <person name="Morin E."/>
            <person name="Murat C."/>
            <person name="Oguiza J.A."/>
            <person name="Park J."/>
            <person name="Pisabarro A.G."/>
            <person name="Riley R."/>
            <person name="Rosling A."/>
            <person name="Salamov A."/>
            <person name="Schmidt O."/>
            <person name="Schmutz J."/>
            <person name="Skrede I."/>
            <person name="Stenlid J."/>
            <person name="Wiebenga A."/>
            <person name="Xie X."/>
            <person name="Kues U."/>
            <person name="Hibbett D.S."/>
            <person name="Hoffmeister D."/>
            <person name="Hogberg N."/>
            <person name="Martin F."/>
            <person name="Grigoriev I.V."/>
            <person name="Watkinson S.C."/>
        </authorList>
    </citation>
    <scope>NUCLEOTIDE SEQUENCE</scope>
    <source>
        <strain evidence="2">S7.9</strain>
    </source>
</reference>
<sequence>MLASIANLASQLEELQLIQCSLLPGELFTFILPSDDTAIWDSLLESVSSPLEADAPLPAQARFEIKLTGAKVWFEIELPRNYPDAGTKPQISIKGEDISRSEQEHWQDVVREKMAGFNVNEFLVYQLISILIPMVHDDMESTSKVSLDLPPTTSLPTPKPYHALLTSHHLISPNKRRSLQQWSSELSISGFAKVGYPGVIYAEGMQENVEELQWLALKVRFIEALGKENRDTGKLLLPKWMEFEKVGQVVEEMRNRGREEYITEMGIGSVGLGGP</sequence>
<dbReference type="InterPro" id="IPR006575">
    <property type="entry name" value="RWD_dom"/>
</dbReference>
<dbReference type="RefSeq" id="XP_007313120.1">
    <property type="nucleotide sequence ID" value="XM_007313058.1"/>
</dbReference>
<dbReference type="InterPro" id="IPR059181">
    <property type="entry name" value="RWDD2A-B_C"/>
</dbReference>
<dbReference type="PANTHER" id="PTHR15955">
    <property type="entry name" value="RWD DOMAIN CONTAINING PROTEIN 2"/>
    <property type="match status" value="1"/>
</dbReference>
<name>F8NFJ2_SERL9</name>
<dbReference type="Gene3D" id="3.10.110.10">
    <property type="entry name" value="Ubiquitin Conjugating Enzyme"/>
    <property type="match status" value="1"/>
</dbReference>
<protein>
    <recommendedName>
        <fullName evidence="1">RWD domain-containing protein</fullName>
    </recommendedName>
</protein>
<dbReference type="CDD" id="cd24163">
    <property type="entry name" value="RWDD2_C"/>
    <property type="match status" value="1"/>
</dbReference>
<dbReference type="PROSITE" id="PS50908">
    <property type="entry name" value="RWD"/>
    <property type="match status" value="1"/>
</dbReference>
<dbReference type="GeneID" id="18814074"/>
<dbReference type="OrthoDB" id="432412at2759"/>
<evidence type="ECO:0000259" key="1">
    <source>
        <dbReference type="PROSITE" id="PS50908"/>
    </source>
</evidence>
<dbReference type="KEGG" id="sla:SERLADRAFT_432883"/>
<organism>
    <name type="scientific">Serpula lacrymans var. lacrymans (strain S7.9)</name>
    <name type="common">Dry rot fungus</name>
    <dbReference type="NCBI Taxonomy" id="578457"/>
    <lineage>
        <taxon>Eukaryota</taxon>
        <taxon>Fungi</taxon>
        <taxon>Dikarya</taxon>
        <taxon>Basidiomycota</taxon>
        <taxon>Agaricomycotina</taxon>
        <taxon>Agaricomycetes</taxon>
        <taxon>Agaricomycetidae</taxon>
        <taxon>Boletales</taxon>
        <taxon>Coniophorineae</taxon>
        <taxon>Serpulaceae</taxon>
        <taxon>Serpula</taxon>
    </lineage>
</organism>
<dbReference type="Proteomes" id="UP000008064">
    <property type="component" value="Unassembled WGS sequence"/>
</dbReference>
<gene>
    <name evidence="2" type="ORF">SERLADRAFT_432883</name>
</gene>